<dbReference type="GO" id="GO:0016787">
    <property type="term" value="F:hydrolase activity"/>
    <property type="evidence" value="ECO:0007669"/>
    <property type="project" value="UniProtKB-KW"/>
</dbReference>
<dbReference type="Gene3D" id="3.40.50.1000">
    <property type="entry name" value="HAD superfamily/HAD-like"/>
    <property type="match status" value="1"/>
</dbReference>
<dbReference type="InterPro" id="IPR050155">
    <property type="entry name" value="HAD-like_hydrolase_sf"/>
</dbReference>
<gene>
    <name evidence="1" type="ORF">HC031_24435</name>
</gene>
<keyword evidence="2" id="KW-1185">Reference proteome</keyword>
<dbReference type="InterPro" id="IPR036412">
    <property type="entry name" value="HAD-like_sf"/>
</dbReference>
<dbReference type="Pfam" id="PF12710">
    <property type="entry name" value="HAD"/>
    <property type="match status" value="1"/>
</dbReference>
<evidence type="ECO:0000313" key="1">
    <source>
        <dbReference type="EMBL" id="NJC72842.1"/>
    </source>
</evidence>
<organism evidence="1 2">
    <name type="scientific">Planosporangium thailandense</name>
    <dbReference type="NCBI Taxonomy" id="765197"/>
    <lineage>
        <taxon>Bacteria</taxon>
        <taxon>Bacillati</taxon>
        <taxon>Actinomycetota</taxon>
        <taxon>Actinomycetes</taxon>
        <taxon>Micromonosporales</taxon>
        <taxon>Micromonosporaceae</taxon>
        <taxon>Planosporangium</taxon>
    </lineage>
</organism>
<dbReference type="InterPro" id="IPR023198">
    <property type="entry name" value="PGP-like_dom2"/>
</dbReference>
<dbReference type="PANTHER" id="PTHR43434:SF1">
    <property type="entry name" value="PHOSPHOGLYCOLATE PHOSPHATASE"/>
    <property type="match status" value="1"/>
</dbReference>
<evidence type="ECO:0000313" key="2">
    <source>
        <dbReference type="Proteomes" id="UP000722989"/>
    </source>
</evidence>
<dbReference type="RefSeq" id="WP_167927749.1">
    <property type="nucleotide sequence ID" value="NZ_JAATVY010000022.1"/>
</dbReference>
<dbReference type="Proteomes" id="UP000722989">
    <property type="component" value="Unassembled WGS sequence"/>
</dbReference>
<accession>A0ABX0Y389</accession>
<proteinExistence type="predicted"/>
<dbReference type="PANTHER" id="PTHR43434">
    <property type="entry name" value="PHOSPHOGLYCOLATE PHOSPHATASE"/>
    <property type="match status" value="1"/>
</dbReference>
<sequence length="214" mass="22197">MSTQPALTVGFDLDMTLIDSRPGIAAAYRSLMARTGVYIDVEAAVSRLGPPLTHELANWFPLERIDEAAAIYRSLYPDEAIAPTLALPGAAEAIAAVRAAGGRVVVVTAKRAPLARLHLDHLGLAVDDLVGDLWAEGKSVALRAHDAHVYVGDHIADMAAARGADATGVGVTTGPCDADALRAAGATEVLPDLRAFPAWLGSDGISVGPMSTTR</sequence>
<reference evidence="1 2" key="1">
    <citation type="submission" date="2020-03" db="EMBL/GenBank/DDBJ databases">
        <title>WGS of the type strain of Planosporangium spp.</title>
        <authorList>
            <person name="Thawai C."/>
        </authorList>
    </citation>
    <scope>NUCLEOTIDE SEQUENCE [LARGE SCALE GENOMIC DNA]</scope>
    <source>
        <strain evidence="1 2">TBRC 5610</strain>
    </source>
</reference>
<dbReference type="EMBL" id="JAATVY010000022">
    <property type="protein sequence ID" value="NJC72842.1"/>
    <property type="molecule type" value="Genomic_DNA"/>
</dbReference>
<dbReference type="Gene3D" id="1.10.150.240">
    <property type="entry name" value="Putative phosphatase, domain 2"/>
    <property type="match status" value="1"/>
</dbReference>
<dbReference type="SUPFAM" id="SSF56784">
    <property type="entry name" value="HAD-like"/>
    <property type="match status" value="1"/>
</dbReference>
<dbReference type="InterPro" id="IPR023214">
    <property type="entry name" value="HAD_sf"/>
</dbReference>
<keyword evidence="1" id="KW-0378">Hydrolase</keyword>
<protein>
    <submittedName>
        <fullName evidence="1">HAD family hydrolase</fullName>
    </submittedName>
</protein>
<name>A0ABX0Y389_9ACTN</name>
<comment type="caution">
    <text evidence="1">The sequence shown here is derived from an EMBL/GenBank/DDBJ whole genome shotgun (WGS) entry which is preliminary data.</text>
</comment>